<feature type="transmembrane region" description="Helical" evidence="8">
    <location>
        <begin position="367"/>
        <end position="385"/>
    </location>
</feature>
<dbReference type="EMBL" id="VBOV01000169">
    <property type="protein sequence ID" value="TMQ57403.1"/>
    <property type="molecule type" value="Genomic_DNA"/>
</dbReference>
<feature type="transmembrane region" description="Helical" evidence="8">
    <location>
        <begin position="29"/>
        <end position="47"/>
    </location>
</feature>
<reference evidence="10 11" key="1">
    <citation type="journal article" date="2019" name="Nat. Microbiol.">
        <title>Mediterranean grassland soil C-N compound turnover is dependent on rainfall and depth, and is mediated by genomically divergent microorganisms.</title>
        <authorList>
            <person name="Diamond S."/>
            <person name="Andeer P.F."/>
            <person name="Li Z."/>
            <person name="Crits-Christoph A."/>
            <person name="Burstein D."/>
            <person name="Anantharaman K."/>
            <person name="Lane K.R."/>
            <person name="Thomas B.C."/>
            <person name="Pan C."/>
            <person name="Northen T.R."/>
            <person name="Banfield J.F."/>
        </authorList>
    </citation>
    <scope>NUCLEOTIDE SEQUENCE [LARGE SCALE GENOMIC DNA]</scope>
    <source>
        <strain evidence="10">WS_5</strain>
    </source>
</reference>
<feature type="transmembrane region" description="Helical" evidence="8">
    <location>
        <begin position="87"/>
        <end position="120"/>
    </location>
</feature>
<evidence type="ECO:0000256" key="2">
    <source>
        <dbReference type="ARBA" id="ARBA00022475"/>
    </source>
</evidence>
<evidence type="ECO:0000256" key="5">
    <source>
        <dbReference type="ARBA" id="ARBA00022692"/>
    </source>
</evidence>
<proteinExistence type="predicted"/>
<name>A0A538T1B1_UNCEI</name>
<keyword evidence="3" id="KW-0328">Glycosyltransferase</keyword>
<dbReference type="PANTHER" id="PTHR33908">
    <property type="entry name" value="MANNOSYLTRANSFERASE YKCB-RELATED"/>
    <property type="match status" value="1"/>
</dbReference>
<evidence type="ECO:0000259" key="9">
    <source>
        <dbReference type="Pfam" id="PF13231"/>
    </source>
</evidence>
<feature type="transmembrane region" description="Helical" evidence="8">
    <location>
        <begin position="199"/>
        <end position="216"/>
    </location>
</feature>
<evidence type="ECO:0000256" key="6">
    <source>
        <dbReference type="ARBA" id="ARBA00022989"/>
    </source>
</evidence>
<evidence type="ECO:0000256" key="3">
    <source>
        <dbReference type="ARBA" id="ARBA00022676"/>
    </source>
</evidence>
<dbReference type="Proteomes" id="UP000320913">
    <property type="component" value="Unassembled WGS sequence"/>
</dbReference>
<evidence type="ECO:0000256" key="8">
    <source>
        <dbReference type="SAM" id="Phobius"/>
    </source>
</evidence>
<feature type="transmembrane region" description="Helical" evidence="8">
    <location>
        <begin position="177"/>
        <end position="193"/>
    </location>
</feature>
<feature type="transmembrane region" description="Helical" evidence="8">
    <location>
        <begin position="284"/>
        <end position="305"/>
    </location>
</feature>
<dbReference type="GO" id="GO:0016763">
    <property type="term" value="F:pentosyltransferase activity"/>
    <property type="evidence" value="ECO:0007669"/>
    <property type="project" value="TreeGrafter"/>
</dbReference>
<accession>A0A538T1B1</accession>
<protein>
    <recommendedName>
        <fullName evidence="9">Glycosyltransferase RgtA/B/C/D-like domain-containing protein</fullName>
    </recommendedName>
</protein>
<keyword evidence="2" id="KW-1003">Cell membrane</keyword>
<dbReference type="InterPro" id="IPR050297">
    <property type="entry name" value="LipidA_mod_glycosyltrf_83"/>
</dbReference>
<feature type="transmembrane region" description="Helical" evidence="8">
    <location>
        <begin position="127"/>
        <end position="144"/>
    </location>
</feature>
<dbReference type="InterPro" id="IPR038731">
    <property type="entry name" value="RgtA/B/C-like"/>
</dbReference>
<feature type="domain" description="Glycosyltransferase RgtA/B/C/D-like" evidence="9">
    <location>
        <begin position="83"/>
        <end position="213"/>
    </location>
</feature>
<evidence type="ECO:0000313" key="11">
    <source>
        <dbReference type="Proteomes" id="UP000320913"/>
    </source>
</evidence>
<evidence type="ECO:0000256" key="4">
    <source>
        <dbReference type="ARBA" id="ARBA00022679"/>
    </source>
</evidence>
<keyword evidence="5 8" id="KW-0812">Transmembrane</keyword>
<evidence type="ECO:0000313" key="10">
    <source>
        <dbReference type="EMBL" id="TMQ57403.1"/>
    </source>
</evidence>
<feature type="transmembrane region" description="Helical" evidence="8">
    <location>
        <begin position="228"/>
        <end position="248"/>
    </location>
</feature>
<evidence type="ECO:0000256" key="7">
    <source>
        <dbReference type="ARBA" id="ARBA00023136"/>
    </source>
</evidence>
<dbReference type="GO" id="GO:0005886">
    <property type="term" value="C:plasma membrane"/>
    <property type="evidence" value="ECO:0007669"/>
    <property type="project" value="UniProtKB-SubCell"/>
</dbReference>
<dbReference type="Pfam" id="PF13231">
    <property type="entry name" value="PMT_2"/>
    <property type="match status" value="1"/>
</dbReference>
<keyword evidence="6 8" id="KW-1133">Transmembrane helix</keyword>
<feature type="transmembrane region" description="Helical" evidence="8">
    <location>
        <begin position="150"/>
        <end position="170"/>
    </location>
</feature>
<keyword evidence="4" id="KW-0808">Transferase</keyword>
<evidence type="ECO:0000256" key="1">
    <source>
        <dbReference type="ARBA" id="ARBA00004651"/>
    </source>
</evidence>
<organism evidence="10 11">
    <name type="scientific">Eiseniibacteriota bacterium</name>
    <dbReference type="NCBI Taxonomy" id="2212470"/>
    <lineage>
        <taxon>Bacteria</taxon>
        <taxon>Candidatus Eiseniibacteriota</taxon>
    </lineage>
</organism>
<dbReference type="PANTHER" id="PTHR33908:SF11">
    <property type="entry name" value="MEMBRANE PROTEIN"/>
    <property type="match status" value="1"/>
</dbReference>
<comment type="caution">
    <text evidence="10">The sequence shown here is derived from an EMBL/GenBank/DDBJ whole genome shotgun (WGS) entry which is preliminary data.</text>
</comment>
<keyword evidence="7 8" id="KW-0472">Membrane</keyword>
<feature type="transmembrane region" description="Helical" evidence="8">
    <location>
        <begin position="314"/>
        <end position="332"/>
    </location>
</feature>
<comment type="subcellular location">
    <subcellularLocation>
        <location evidence="1">Cell membrane</location>
        <topology evidence="1">Multi-pass membrane protein</topology>
    </subcellularLocation>
</comment>
<feature type="transmembrane region" description="Helical" evidence="8">
    <location>
        <begin position="338"/>
        <end position="355"/>
    </location>
</feature>
<dbReference type="GO" id="GO:0009103">
    <property type="term" value="P:lipopolysaccharide biosynthetic process"/>
    <property type="evidence" value="ECO:0007669"/>
    <property type="project" value="UniProtKB-ARBA"/>
</dbReference>
<sequence>MPSTPKTRRKPSPPAAHVRQTYRHDRGRVWTFVALGIIVLVSAFRALHLGFPLERDEGEFGYIAQEMLRGVPMYVSAYTQKLPGTYFFYALFLSVFGQSITAIHFGLLLVNAAIMGLIFLTLRKTHGGAAGCIGALVFGVMALSPTVLGFAAHATFFVALFALAGLYVLLHARERDHAALFFVSGLCFGLAFLSKQSGLFFAPLAVVLLAIDNLTLEPRRPARFLLQTLWLGTGALIPILVTFEYYAAIGKLSLIWFWAFKLAGEFSRHFDAQVVQAFLAMTRYVTAGFELLWILAVVGLVVMLWDRALGKNRYLYAVFAAASFLTIVPGFYFTPHYWISLLPAVALLIGALSGAADRYGAQSGRRLAPVAGVWAPAVLGLWIGVANHADFYFGRASDAAEARRIYFGNPFAESIEIGEYIKSHTTPQDRIAILGSETQIFFYSQRRSASRFVNTYFLTADHPRNRDMQREMIRDIEGARPTYLLVVNLSTSWSFQPNSPHDILNWLGPYTQGRYALEGVVKIYREGSVAKWGADARAEPISSSDWYVGVWRRVDSREAPSK</sequence>
<gene>
    <name evidence="10" type="ORF">E6K75_06995</name>
</gene>
<dbReference type="AlphaFoldDB" id="A0A538T1B1"/>